<dbReference type="PANTHER" id="PTHR32089">
    <property type="entry name" value="METHYL-ACCEPTING CHEMOTAXIS PROTEIN MCPB"/>
    <property type="match status" value="1"/>
</dbReference>
<evidence type="ECO:0000256" key="11">
    <source>
        <dbReference type="SAM" id="Phobius"/>
    </source>
</evidence>
<evidence type="ECO:0000313" key="15">
    <source>
        <dbReference type="Proteomes" id="UP001442364"/>
    </source>
</evidence>
<evidence type="ECO:0000256" key="6">
    <source>
        <dbReference type="ARBA" id="ARBA00023136"/>
    </source>
</evidence>
<dbReference type="PANTHER" id="PTHR32089:SF114">
    <property type="entry name" value="METHYL-ACCEPTING CHEMOTAXIS PROTEIN MCPB"/>
    <property type="match status" value="1"/>
</dbReference>
<evidence type="ECO:0000256" key="7">
    <source>
        <dbReference type="ARBA" id="ARBA00023224"/>
    </source>
</evidence>
<feature type="transmembrane region" description="Helical" evidence="11">
    <location>
        <begin position="314"/>
        <end position="334"/>
    </location>
</feature>
<dbReference type="Gene3D" id="3.30.450.20">
    <property type="entry name" value="PAS domain"/>
    <property type="match status" value="1"/>
</dbReference>
<evidence type="ECO:0000259" key="13">
    <source>
        <dbReference type="PROSITE" id="PS50885"/>
    </source>
</evidence>
<feature type="coiled-coil region" evidence="10">
    <location>
        <begin position="609"/>
        <end position="636"/>
    </location>
</feature>
<dbReference type="SUPFAM" id="SSF58104">
    <property type="entry name" value="Methyl-accepting chemotaxis protein (MCP) signaling domain"/>
    <property type="match status" value="1"/>
</dbReference>
<evidence type="ECO:0000256" key="1">
    <source>
        <dbReference type="ARBA" id="ARBA00004651"/>
    </source>
</evidence>
<evidence type="ECO:0000256" key="5">
    <source>
        <dbReference type="ARBA" id="ARBA00022989"/>
    </source>
</evidence>
<protein>
    <submittedName>
        <fullName evidence="14">Methyl-accepting chemotaxis protein</fullName>
    </submittedName>
</protein>
<dbReference type="Pfam" id="PF00015">
    <property type="entry name" value="MCPsignal"/>
    <property type="match status" value="1"/>
</dbReference>
<feature type="transmembrane region" description="Helical" evidence="11">
    <location>
        <begin position="12"/>
        <end position="31"/>
    </location>
</feature>
<evidence type="ECO:0000256" key="4">
    <source>
        <dbReference type="ARBA" id="ARBA00022692"/>
    </source>
</evidence>
<dbReference type="Proteomes" id="UP001442364">
    <property type="component" value="Unassembled WGS sequence"/>
</dbReference>
<evidence type="ECO:0000256" key="10">
    <source>
        <dbReference type="SAM" id="Coils"/>
    </source>
</evidence>
<dbReference type="EMBL" id="JBBMER010000002">
    <property type="protein sequence ID" value="MEQ2378830.1"/>
    <property type="molecule type" value="Genomic_DNA"/>
</dbReference>
<proteinExistence type="inferred from homology"/>
<dbReference type="SUPFAM" id="SSF103190">
    <property type="entry name" value="Sensory domain-like"/>
    <property type="match status" value="1"/>
</dbReference>
<keyword evidence="6 11" id="KW-0472">Membrane</keyword>
<dbReference type="InterPro" id="IPR029151">
    <property type="entry name" value="Sensor-like_sf"/>
</dbReference>
<dbReference type="Pfam" id="PF02743">
    <property type="entry name" value="dCache_1"/>
    <property type="match status" value="1"/>
</dbReference>
<evidence type="ECO:0000256" key="9">
    <source>
        <dbReference type="PROSITE-ProRule" id="PRU00284"/>
    </source>
</evidence>
<evidence type="ECO:0000256" key="2">
    <source>
        <dbReference type="ARBA" id="ARBA00022475"/>
    </source>
</evidence>
<dbReference type="SMART" id="SM00283">
    <property type="entry name" value="MA"/>
    <property type="match status" value="1"/>
</dbReference>
<name>A0ABV1BTJ7_9FIRM</name>
<dbReference type="RefSeq" id="WP_055174212.1">
    <property type="nucleotide sequence ID" value="NZ_DAWDXV010000003.1"/>
</dbReference>
<dbReference type="CDD" id="cd11386">
    <property type="entry name" value="MCP_signal"/>
    <property type="match status" value="1"/>
</dbReference>
<reference evidence="14 15" key="1">
    <citation type="submission" date="2024-03" db="EMBL/GenBank/DDBJ databases">
        <title>Human intestinal bacterial collection.</title>
        <authorList>
            <person name="Pauvert C."/>
            <person name="Hitch T.C.A."/>
            <person name="Clavel T."/>
        </authorList>
    </citation>
    <scope>NUCLEOTIDE SEQUENCE [LARGE SCALE GENOMIC DNA]</scope>
    <source>
        <strain evidence="14 15">CLA-AA-H255</strain>
    </source>
</reference>
<dbReference type="PROSITE" id="PS50111">
    <property type="entry name" value="CHEMOTAXIS_TRANSDUC_2"/>
    <property type="match status" value="1"/>
</dbReference>
<dbReference type="InterPro" id="IPR033479">
    <property type="entry name" value="dCache_1"/>
</dbReference>
<organism evidence="14 15">
    <name type="scientific">[Lactobacillus] rogosae</name>
    <dbReference type="NCBI Taxonomy" id="706562"/>
    <lineage>
        <taxon>Bacteria</taxon>
        <taxon>Bacillati</taxon>
        <taxon>Bacillota</taxon>
        <taxon>Clostridia</taxon>
        <taxon>Lachnospirales</taxon>
        <taxon>Lachnospiraceae</taxon>
        <taxon>Lachnospira</taxon>
    </lineage>
</organism>
<dbReference type="SMART" id="SM00304">
    <property type="entry name" value="HAMP"/>
    <property type="match status" value="1"/>
</dbReference>
<keyword evidence="3" id="KW-0145">Chemotaxis</keyword>
<feature type="domain" description="Methyl-accepting transducer" evidence="12">
    <location>
        <begin position="402"/>
        <end position="659"/>
    </location>
</feature>
<keyword evidence="2" id="KW-1003">Cell membrane</keyword>
<dbReference type="Gene3D" id="6.10.340.10">
    <property type="match status" value="1"/>
</dbReference>
<evidence type="ECO:0000313" key="14">
    <source>
        <dbReference type="EMBL" id="MEQ2378830.1"/>
    </source>
</evidence>
<comment type="similarity">
    <text evidence="8">Belongs to the methyl-accepting chemotaxis (MCP) protein family.</text>
</comment>
<comment type="caution">
    <text evidence="14">The sequence shown here is derived from an EMBL/GenBank/DDBJ whole genome shotgun (WGS) entry which is preliminary data.</text>
</comment>
<keyword evidence="10" id="KW-0175">Coiled coil</keyword>
<dbReference type="Gene3D" id="1.10.287.950">
    <property type="entry name" value="Methyl-accepting chemotaxis protein"/>
    <property type="match status" value="1"/>
</dbReference>
<dbReference type="Pfam" id="PF00672">
    <property type="entry name" value="HAMP"/>
    <property type="match status" value="1"/>
</dbReference>
<dbReference type="PROSITE" id="PS50885">
    <property type="entry name" value="HAMP"/>
    <property type="match status" value="1"/>
</dbReference>
<dbReference type="InterPro" id="IPR003660">
    <property type="entry name" value="HAMP_dom"/>
</dbReference>
<sequence>MKAFKGIGSQLVLSFAVAVCVAIILVSLGSIRITKTSINANTEVTSEQTLDNVQEGFTTYLKTLSQPVDLLTRKNEIKHLEDQGELDDNVKAIKDSLVASVKVTNGAELAFFTTKTGLRVDGWAEINPETGKTANKGGLTRGVNDTSKSWYQNCIGSKARNTIYSQFSDPYVDSSSGKTIFTVSQEIKYTDGANYGAVGLNIDFAEVEDYVKNIGLLNTGYVILVNKDGKILVDNDKNTNVQDNVTSLECWNTIKNLSEDQYDTTFSFDEKINGESVHIVTSKDAVTGWTLMGFISESETQAVVNKIAKTTIELAIIALIIGIVIALIITRAVTKELKTLNNAMNMMANGKLTYRINVKSKNELGQAEANYNVMADQISSLIKGVEEKSGVLITASQKISNVSESTTETVNQVSEAIQSVSIGASGQAESTQKATSEVELLASKLHETKAYVSDINDMSVETKQLSDQGLTIVDDLIEKGEKSKDNSRFSKNVVNEMIESINKINFISDAITEITEQTNLLSLNASIEAARAGESGRGFAVVADEIRKLAEQSQSSTDEIKQIVKEISAKSVVAEKTMDESVDIIDEQNKSINDAKELFGHISDAVNALKEGLDNIASLNEQMDASRENVVKSMEDVASVSTETAAASEEVSASAEEVNATMHTLNQFTVELDEIATHLTEAINRFEL</sequence>
<gene>
    <name evidence="14" type="ORF">WMO14_02885</name>
</gene>
<keyword evidence="4 11" id="KW-0812">Transmembrane</keyword>
<dbReference type="CDD" id="cd06225">
    <property type="entry name" value="HAMP"/>
    <property type="match status" value="1"/>
</dbReference>
<evidence type="ECO:0000256" key="8">
    <source>
        <dbReference type="ARBA" id="ARBA00029447"/>
    </source>
</evidence>
<feature type="domain" description="HAMP" evidence="13">
    <location>
        <begin position="331"/>
        <end position="383"/>
    </location>
</feature>
<evidence type="ECO:0000259" key="12">
    <source>
        <dbReference type="PROSITE" id="PS50111"/>
    </source>
</evidence>
<keyword evidence="15" id="KW-1185">Reference proteome</keyword>
<evidence type="ECO:0000256" key="3">
    <source>
        <dbReference type="ARBA" id="ARBA00022500"/>
    </source>
</evidence>
<dbReference type="CDD" id="cd18773">
    <property type="entry name" value="PDC1_HK_sensor"/>
    <property type="match status" value="1"/>
</dbReference>
<comment type="subcellular location">
    <subcellularLocation>
        <location evidence="1">Cell membrane</location>
        <topology evidence="1">Multi-pass membrane protein</topology>
    </subcellularLocation>
</comment>
<keyword evidence="5 11" id="KW-1133">Transmembrane helix</keyword>
<keyword evidence="7 9" id="KW-0807">Transducer</keyword>
<dbReference type="InterPro" id="IPR004089">
    <property type="entry name" value="MCPsignal_dom"/>
</dbReference>
<accession>A0ABV1BTJ7</accession>